<evidence type="ECO:0000256" key="4">
    <source>
        <dbReference type="ARBA" id="ARBA00022884"/>
    </source>
</evidence>
<evidence type="ECO:0000256" key="6">
    <source>
        <dbReference type="ARBA" id="ARBA00023163"/>
    </source>
</evidence>
<name>A0A227KS10_9BURK</name>
<dbReference type="GO" id="GO:0006353">
    <property type="term" value="P:DNA-templated transcription termination"/>
    <property type="evidence" value="ECO:0007669"/>
    <property type="project" value="UniProtKB-UniRule"/>
</dbReference>
<dbReference type="CDD" id="cd02134">
    <property type="entry name" value="KH-II_NusA_rpt1"/>
    <property type="match status" value="1"/>
</dbReference>
<evidence type="ECO:0000256" key="5">
    <source>
        <dbReference type="ARBA" id="ARBA00023015"/>
    </source>
</evidence>
<evidence type="ECO:0000256" key="3">
    <source>
        <dbReference type="ARBA" id="ARBA00022814"/>
    </source>
</evidence>
<dbReference type="GO" id="GO:0003700">
    <property type="term" value="F:DNA-binding transcription factor activity"/>
    <property type="evidence" value="ECO:0007669"/>
    <property type="project" value="InterPro"/>
</dbReference>
<evidence type="ECO:0000256" key="8">
    <source>
        <dbReference type="SAM" id="Coils"/>
    </source>
</evidence>
<comment type="subunit">
    <text evidence="7">Monomer. Binds directly to the core enzyme of the DNA-dependent RNA polymerase and to nascent RNA.</text>
</comment>
<dbReference type="InterPro" id="IPR004087">
    <property type="entry name" value="KH_dom"/>
</dbReference>
<keyword evidence="3 7" id="KW-0889">Transcription antitermination</keyword>
<dbReference type="SUPFAM" id="SSF54814">
    <property type="entry name" value="Prokaryotic type KH domain (KH-domain type II)"/>
    <property type="match status" value="2"/>
</dbReference>
<evidence type="ECO:0000256" key="1">
    <source>
        <dbReference type="ARBA" id="ARBA00022472"/>
    </source>
</evidence>
<keyword evidence="6 7" id="KW-0804">Transcription</keyword>
<gene>
    <name evidence="7 11" type="primary">nusA</name>
    <name evidence="11" type="ORF">ADH67_02945</name>
</gene>
<keyword evidence="8" id="KW-0175">Coiled coil</keyword>
<dbReference type="GeneID" id="78363473"/>
<reference evidence="12" key="1">
    <citation type="submission" date="2017-05" db="EMBL/GenBank/DDBJ databases">
        <title>Improved OligoMM genomes.</title>
        <authorList>
            <person name="Garzetti D."/>
        </authorList>
    </citation>
    <scope>NUCLEOTIDE SEQUENCE [LARGE SCALE GENOMIC DNA]</scope>
    <source>
        <strain evidence="12">YL45</strain>
    </source>
</reference>
<dbReference type="AlphaFoldDB" id="A0A227KS10"/>
<dbReference type="InterPro" id="IPR009019">
    <property type="entry name" value="KH_sf_prok-type"/>
</dbReference>
<evidence type="ECO:0000259" key="10">
    <source>
        <dbReference type="SMART" id="SM00322"/>
    </source>
</evidence>
<dbReference type="EMBL" id="NHMP01000001">
    <property type="protein sequence ID" value="OXE51266.1"/>
    <property type="molecule type" value="Genomic_DNA"/>
</dbReference>
<dbReference type="Gene3D" id="3.30.1480.10">
    <property type="entry name" value="NusA, N-terminal domain"/>
    <property type="match status" value="1"/>
</dbReference>
<keyword evidence="12" id="KW-1185">Reference proteome</keyword>
<dbReference type="CDD" id="cd22529">
    <property type="entry name" value="KH-II_NusA_rpt2"/>
    <property type="match status" value="1"/>
</dbReference>
<keyword evidence="2 7" id="KW-0963">Cytoplasm</keyword>
<comment type="function">
    <text evidence="7">Participates in both transcription termination and antitermination.</text>
</comment>
<sequence length="499" mass="56221">MNKNLLDYVELLANEKSVDKELVLMALESAIASAVKKSEFPGEDADIAVKVDPKTGDYQVWRQWLVVPDDQGLQEPDRQILQWEAKEDYSDQGEMNVGDYVRQELKDYSVTGRRFATDARQVILQKLREAERIKNLEEFKNLYKDQKIVHGQIRKNVGGDWIVEIGKVEARLPKSECIPHELLRTNDRIRAYVSKIDPASRQQQVTLSRACNEFLIELLKLEVPEINEGLLEIKNVAREPGQRAKIAVQVKDKRIDPIGTCVGVKGSRVQNVTKELNNERIDIVRWSDQPVEYVVSALAPATVTSVVVHADAGKMDVVVDQENKKGAVGASGQNVKLASKLTGWDINVMTAEEAAEEKEKEIGEIRSKLMQYLEVDEEVAEALIENGIDTLENLAYGPEDELFAMEDFDEDTIRELRSRARTGLITQALEREELLKTADPKLLELPGMEHDLVALLSKKGVKTLDDLADLSTAELVEMTNMEEQDAQKLIVAARAHWDN</sequence>
<keyword evidence="1 7" id="KW-0806">Transcription termination</keyword>
<dbReference type="Gene3D" id="1.10.150.20">
    <property type="entry name" value="5' to 3' exonuclease, C-terminal subdomain"/>
    <property type="match status" value="2"/>
</dbReference>
<comment type="caution">
    <text evidence="11">The sequence shown here is derived from an EMBL/GenBank/DDBJ whole genome shotgun (WGS) entry which is preliminary data.</text>
</comment>
<dbReference type="Pfam" id="PF08529">
    <property type="entry name" value="NusA_N"/>
    <property type="match status" value="1"/>
</dbReference>
<comment type="subcellular location">
    <subcellularLocation>
        <location evidence="7">Cytoplasm</location>
    </subcellularLocation>
</comment>
<dbReference type="RefSeq" id="WP_066591466.1">
    <property type="nucleotide sequence ID" value="NZ_CAJTBZ010000009.1"/>
</dbReference>
<organism evidence="11 12">
    <name type="scientific">Turicimonas muris</name>
    <dbReference type="NCBI Taxonomy" id="1796652"/>
    <lineage>
        <taxon>Bacteria</taxon>
        <taxon>Pseudomonadati</taxon>
        <taxon>Pseudomonadota</taxon>
        <taxon>Betaproteobacteria</taxon>
        <taxon>Burkholderiales</taxon>
        <taxon>Sutterellaceae</taxon>
        <taxon>Turicimonas</taxon>
    </lineage>
</organism>
<dbReference type="InterPro" id="IPR015946">
    <property type="entry name" value="KH_dom-like_a/b"/>
</dbReference>
<dbReference type="CDD" id="cd04455">
    <property type="entry name" value="S1_NusA"/>
    <property type="match status" value="1"/>
</dbReference>
<accession>A0A227KS10</accession>
<feature type="domain" description="K Homology" evidence="10">
    <location>
        <begin position="240"/>
        <end position="303"/>
    </location>
</feature>
<dbReference type="Proteomes" id="UP000214610">
    <property type="component" value="Unassembled WGS sequence"/>
</dbReference>
<dbReference type="InterPro" id="IPR013735">
    <property type="entry name" value="TF_NusA_N"/>
</dbReference>
<dbReference type="HAMAP" id="MF_00945_B">
    <property type="entry name" value="NusA_B"/>
    <property type="match status" value="1"/>
</dbReference>
<dbReference type="Gene3D" id="2.40.50.140">
    <property type="entry name" value="Nucleic acid-binding proteins"/>
    <property type="match status" value="1"/>
</dbReference>
<dbReference type="InterPro" id="IPR025249">
    <property type="entry name" value="TF_NusA_KH_1st"/>
</dbReference>
<dbReference type="PANTHER" id="PTHR22648:SF0">
    <property type="entry name" value="TRANSCRIPTION TERMINATION_ANTITERMINATION PROTEIN NUSA"/>
    <property type="match status" value="1"/>
</dbReference>
<dbReference type="NCBIfam" id="TIGR01953">
    <property type="entry name" value="NusA"/>
    <property type="match status" value="1"/>
</dbReference>
<keyword evidence="4 7" id="KW-0694">RNA-binding</keyword>
<dbReference type="PANTHER" id="PTHR22648">
    <property type="entry name" value="TRANSCRIPTION TERMINATION FACTOR NUSA"/>
    <property type="match status" value="1"/>
</dbReference>
<dbReference type="FunFam" id="3.30.300.20:FF:000005">
    <property type="entry name" value="Transcription termination/antitermination protein NusA"/>
    <property type="match status" value="1"/>
</dbReference>
<dbReference type="GO" id="GO:0005829">
    <property type="term" value="C:cytosol"/>
    <property type="evidence" value="ECO:0007669"/>
    <property type="project" value="TreeGrafter"/>
</dbReference>
<dbReference type="InterPro" id="IPR003029">
    <property type="entry name" value="S1_domain"/>
</dbReference>
<evidence type="ECO:0000313" key="11">
    <source>
        <dbReference type="EMBL" id="OXE51266.1"/>
    </source>
</evidence>
<evidence type="ECO:0000313" key="12">
    <source>
        <dbReference type="Proteomes" id="UP000214610"/>
    </source>
</evidence>
<dbReference type="SUPFAM" id="SSF69705">
    <property type="entry name" value="Transcription factor NusA, N-terminal domain"/>
    <property type="match status" value="1"/>
</dbReference>
<proteinExistence type="inferred from homology"/>
<dbReference type="GO" id="GO:0031564">
    <property type="term" value="P:transcription antitermination"/>
    <property type="evidence" value="ECO:0007669"/>
    <property type="project" value="UniProtKB-UniRule"/>
</dbReference>
<dbReference type="InterPro" id="IPR058582">
    <property type="entry name" value="KH_NusA_2nd"/>
</dbReference>
<dbReference type="SUPFAM" id="SSF47794">
    <property type="entry name" value="Rad51 N-terminal domain-like"/>
    <property type="match status" value="2"/>
</dbReference>
<dbReference type="GO" id="GO:0000166">
    <property type="term" value="F:nucleotide binding"/>
    <property type="evidence" value="ECO:0007669"/>
    <property type="project" value="InterPro"/>
</dbReference>
<dbReference type="SMART" id="SM00322">
    <property type="entry name" value="KH"/>
    <property type="match status" value="2"/>
</dbReference>
<evidence type="ECO:0000256" key="7">
    <source>
        <dbReference type="HAMAP-Rule" id="MF_00945"/>
    </source>
</evidence>
<dbReference type="InterPro" id="IPR010213">
    <property type="entry name" value="TF_NusA"/>
</dbReference>
<dbReference type="Pfam" id="PF13184">
    <property type="entry name" value="KH_NusA_1st"/>
    <property type="match status" value="1"/>
</dbReference>
<feature type="coiled-coil region" evidence="8">
    <location>
        <begin position="348"/>
        <end position="375"/>
    </location>
</feature>
<dbReference type="GO" id="GO:0003723">
    <property type="term" value="F:RNA binding"/>
    <property type="evidence" value="ECO:0007669"/>
    <property type="project" value="UniProtKB-UniRule"/>
</dbReference>
<dbReference type="Pfam" id="PF14520">
    <property type="entry name" value="HHH_5"/>
    <property type="match status" value="2"/>
</dbReference>
<dbReference type="FunFam" id="3.30.300.20:FF:000002">
    <property type="entry name" value="Transcription termination/antitermination protein NusA"/>
    <property type="match status" value="1"/>
</dbReference>
<dbReference type="SMART" id="SM00316">
    <property type="entry name" value="S1"/>
    <property type="match status" value="1"/>
</dbReference>
<dbReference type="InterPro" id="IPR036555">
    <property type="entry name" value="NusA_N_sf"/>
</dbReference>
<dbReference type="Gene3D" id="3.30.300.20">
    <property type="match status" value="2"/>
</dbReference>
<feature type="domain" description="S1 motif" evidence="9">
    <location>
        <begin position="144"/>
        <end position="210"/>
    </location>
</feature>
<keyword evidence="5 7" id="KW-0805">Transcription regulation</keyword>
<dbReference type="InterPro" id="IPR012340">
    <property type="entry name" value="NA-bd_OB-fold"/>
</dbReference>
<dbReference type="InterPro" id="IPR010995">
    <property type="entry name" value="DNA_repair_Rad51/TF_NusA_a-hlx"/>
</dbReference>
<dbReference type="SUPFAM" id="SSF50249">
    <property type="entry name" value="Nucleic acid-binding proteins"/>
    <property type="match status" value="1"/>
</dbReference>
<dbReference type="Pfam" id="PF26594">
    <property type="entry name" value="KH_NusA_2nd"/>
    <property type="match status" value="1"/>
</dbReference>
<evidence type="ECO:0000256" key="2">
    <source>
        <dbReference type="ARBA" id="ARBA00022490"/>
    </source>
</evidence>
<dbReference type="InterPro" id="IPR030842">
    <property type="entry name" value="TF_NusA_bacterial"/>
</dbReference>
<protein>
    <recommendedName>
        <fullName evidence="7">Transcription termination/antitermination protein NusA</fullName>
    </recommendedName>
</protein>
<evidence type="ECO:0000259" key="9">
    <source>
        <dbReference type="SMART" id="SM00316"/>
    </source>
</evidence>
<comment type="similarity">
    <text evidence="7">Belongs to the NusA family.</text>
</comment>
<feature type="domain" description="K Homology" evidence="10">
    <location>
        <begin position="311"/>
        <end position="384"/>
    </location>
</feature>